<dbReference type="AlphaFoldDB" id="A0A645GFV0"/>
<comment type="caution">
    <text evidence="1">The sequence shown here is derived from an EMBL/GenBank/DDBJ whole genome shotgun (WGS) entry which is preliminary data.</text>
</comment>
<proteinExistence type="predicted"/>
<name>A0A645GFV0_9ZZZZ</name>
<evidence type="ECO:0000313" key="1">
    <source>
        <dbReference type="EMBL" id="MPN25811.1"/>
    </source>
</evidence>
<organism evidence="1">
    <name type="scientific">bioreactor metagenome</name>
    <dbReference type="NCBI Taxonomy" id="1076179"/>
    <lineage>
        <taxon>unclassified sequences</taxon>
        <taxon>metagenomes</taxon>
        <taxon>ecological metagenomes</taxon>
    </lineage>
</organism>
<accession>A0A645GFV0</accession>
<dbReference type="EMBL" id="VSSQ01075122">
    <property type="protein sequence ID" value="MPN25811.1"/>
    <property type="molecule type" value="Genomic_DNA"/>
</dbReference>
<gene>
    <name evidence="1" type="ORF">SDC9_173227</name>
</gene>
<dbReference type="Gene3D" id="3.40.190.10">
    <property type="entry name" value="Periplasmic binding protein-like II"/>
    <property type="match status" value="1"/>
</dbReference>
<protein>
    <submittedName>
        <fullName evidence="1">Uncharacterized protein</fullName>
    </submittedName>
</protein>
<reference evidence="1" key="1">
    <citation type="submission" date="2019-08" db="EMBL/GenBank/DDBJ databases">
        <authorList>
            <person name="Kucharzyk K."/>
            <person name="Murdoch R.W."/>
            <person name="Higgins S."/>
            <person name="Loffler F."/>
        </authorList>
    </citation>
    <scope>NUCLEOTIDE SEQUENCE</scope>
</reference>
<sequence length="79" mass="8373">MGLIPARNDSQYGYVLESPQLKAEAELASKYGVGFAGIEESAQLSTIMQDALGKLITEELTPAEVVAKIQADYAAVLGK</sequence>